<evidence type="ECO:0000256" key="1">
    <source>
        <dbReference type="SAM" id="MobiDB-lite"/>
    </source>
</evidence>
<evidence type="ECO:0000313" key="2">
    <source>
        <dbReference type="EMBL" id="JAD28829.1"/>
    </source>
</evidence>
<reference evidence="2" key="1">
    <citation type="submission" date="2014-09" db="EMBL/GenBank/DDBJ databases">
        <authorList>
            <person name="Magalhaes I.L.F."/>
            <person name="Oliveira U."/>
            <person name="Santos F.R."/>
            <person name="Vidigal T.H.D.A."/>
            <person name="Brescovit A.D."/>
            <person name="Santos A.J."/>
        </authorList>
    </citation>
    <scope>NUCLEOTIDE SEQUENCE</scope>
    <source>
        <tissue evidence="2">Shoot tissue taken approximately 20 cm above the soil surface</tissue>
    </source>
</reference>
<feature type="compositionally biased region" description="Polar residues" evidence="1">
    <location>
        <begin position="43"/>
        <end position="52"/>
    </location>
</feature>
<name>A0A0A8YPZ5_ARUDO</name>
<protein>
    <submittedName>
        <fullName evidence="2">Uncharacterized protein</fullName>
    </submittedName>
</protein>
<sequence>MAMLLEQLWLRWIIEMQASLIKALDPSKQSREQHGLATRSKDNQNTTTPYLL</sequence>
<reference evidence="2" key="2">
    <citation type="journal article" date="2015" name="Data Brief">
        <title>Shoot transcriptome of the giant reed, Arundo donax.</title>
        <authorList>
            <person name="Barrero R.A."/>
            <person name="Guerrero F.D."/>
            <person name="Moolhuijzen P."/>
            <person name="Goolsby J.A."/>
            <person name="Tidwell J."/>
            <person name="Bellgard S.E."/>
            <person name="Bellgard M.I."/>
        </authorList>
    </citation>
    <scope>NUCLEOTIDE SEQUENCE</scope>
    <source>
        <tissue evidence="2">Shoot tissue taken approximately 20 cm above the soil surface</tissue>
    </source>
</reference>
<dbReference type="EMBL" id="GBRH01269066">
    <property type="protein sequence ID" value="JAD28829.1"/>
    <property type="molecule type" value="Transcribed_RNA"/>
</dbReference>
<proteinExistence type="predicted"/>
<feature type="region of interest" description="Disordered" evidence="1">
    <location>
        <begin position="31"/>
        <end position="52"/>
    </location>
</feature>
<organism evidence="2">
    <name type="scientific">Arundo donax</name>
    <name type="common">Giant reed</name>
    <name type="synonym">Donax arundinaceus</name>
    <dbReference type="NCBI Taxonomy" id="35708"/>
    <lineage>
        <taxon>Eukaryota</taxon>
        <taxon>Viridiplantae</taxon>
        <taxon>Streptophyta</taxon>
        <taxon>Embryophyta</taxon>
        <taxon>Tracheophyta</taxon>
        <taxon>Spermatophyta</taxon>
        <taxon>Magnoliopsida</taxon>
        <taxon>Liliopsida</taxon>
        <taxon>Poales</taxon>
        <taxon>Poaceae</taxon>
        <taxon>PACMAD clade</taxon>
        <taxon>Arundinoideae</taxon>
        <taxon>Arundineae</taxon>
        <taxon>Arundo</taxon>
    </lineage>
</organism>
<dbReference type="AlphaFoldDB" id="A0A0A8YPZ5"/>
<accession>A0A0A8YPZ5</accession>
<feature type="compositionally biased region" description="Basic and acidic residues" evidence="1">
    <location>
        <begin position="31"/>
        <end position="42"/>
    </location>
</feature>